<proteinExistence type="predicted"/>
<dbReference type="AlphaFoldDB" id="A0A6J4KTI7"/>
<feature type="chain" id="PRO_5039672525" description="Glucose/Sorbosone dehydrogenase domain-containing protein" evidence="2">
    <location>
        <begin position="27"/>
        <end position="567"/>
    </location>
</feature>
<feature type="signal peptide" evidence="2">
    <location>
        <begin position="1"/>
        <end position="26"/>
    </location>
</feature>
<dbReference type="EMBL" id="CADCUE010000032">
    <property type="protein sequence ID" value="CAA9314953.1"/>
    <property type="molecule type" value="Genomic_DNA"/>
</dbReference>
<reference evidence="3" key="1">
    <citation type="submission" date="2020-02" db="EMBL/GenBank/DDBJ databases">
        <authorList>
            <person name="Meier V. D."/>
        </authorList>
    </citation>
    <scope>NUCLEOTIDE SEQUENCE</scope>
    <source>
        <strain evidence="3">AVDCRST_MAG16</strain>
    </source>
</reference>
<protein>
    <recommendedName>
        <fullName evidence="4">Glucose/Sorbosone dehydrogenase domain-containing protein</fullName>
    </recommendedName>
</protein>
<dbReference type="PANTHER" id="PTHR19328">
    <property type="entry name" value="HEDGEHOG-INTERACTING PROTEIN"/>
    <property type="match status" value="1"/>
</dbReference>
<dbReference type="PANTHER" id="PTHR19328:SF75">
    <property type="entry name" value="ALDOSE SUGAR DEHYDROGENASE YLII"/>
    <property type="match status" value="1"/>
</dbReference>
<gene>
    <name evidence="3" type="ORF">AVDCRST_MAG16-379</name>
</gene>
<dbReference type="Gene3D" id="2.120.10.30">
    <property type="entry name" value="TolB, C-terminal domain"/>
    <property type="match status" value="1"/>
</dbReference>
<name>A0A6J4KTI7_9ACTN</name>
<accession>A0A6J4KTI7</accession>
<evidence type="ECO:0008006" key="4">
    <source>
        <dbReference type="Google" id="ProtNLM"/>
    </source>
</evidence>
<organism evidence="3">
    <name type="scientific">uncultured Frankineae bacterium</name>
    <dbReference type="NCBI Taxonomy" id="437475"/>
    <lineage>
        <taxon>Bacteria</taxon>
        <taxon>Bacillati</taxon>
        <taxon>Actinomycetota</taxon>
        <taxon>Actinomycetes</taxon>
        <taxon>Frankiales</taxon>
        <taxon>environmental samples</taxon>
    </lineage>
</organism>
<evidence type="ECO:0000256" key="1">
    <source>
        <dbReference type="SAM" id="MobiDB-lite"/>
    </source>
</evidence>
<dbReference type="InterPro" id="IPR011042">
    <property type="entry name" value="6-blade_b-propeller_TolB-like"/>
</dbReference>
<feature type="region of interest" description="Disordered" evidence="1">
    <location>
        <begin position="186"/>
        <end position="210"/>
    </location>
</feature>
<evidence type="ECO:0000256" key="2">
    <source>
        <dbReference type="SAM" id="SignalP"/>
    </source>
</evidence>
<evidence type="ECO:0000313" key="3">
    <source>
        <dbReference type="EMBL" id="CAA9314953.1"/>
    </source>
</evidence>
<keyword evidence="2" id="KW-0732">Signal</keyword>
<sequence>MSRTLLRRTVIAASALVLTLGTPVTAAAVDPTTPIDDPIEGHVRQGPLRTEIQIKADGSGLTAPLYGTFAPGPGPAPGETTTQPDVLYVVDQDGPLWAVDTRTGAKRLFIDTSKQRPLMPVGAFGPGTYDERGFLGVAFHPDYQNPANPAGFGKLYTLTTELPGTNADLPPQDHANVLVEWQAANPLTPPPMRRASEESDDPPPEQQDAPLAVPVREVLRIGWPQFNHNGGAIFFGTRPEERRLLYLTTGDGGSADDQNLQIGFRLQPAYGHGTGSEATAPNRFGNGQNPAVPWSKIMRFDPLTVTGLVLPAGDNVPNPLATSVVAYGVRNPWRASSDRADLGGSGDVWFGDVGQNGVEEVDHLPMEDTTRTTLCPTQTGPALPAVPVNFGWHFKEGTFGFNPHLYELLGDASDGFVYADLPCQPPDMRDPMAQYDHDEGTAVIGGFVYRGPDPRLQELKGKYVFGDYSRRFSGVGNGNGEIFLLDEGDDCDPDDCTPRVKYLVNGTLPGDTFMLGFGEDAHGNLWALANETGIPFEETGLVAKLVRECADKDFVNGEPDRTPDCRD</sequence>